<name>A0A1G6IHU5_9GAMM</name>
<dbReference type="AlphaFoldDB" id="A0A1G6IHU5"/>
<sequence>MPLVTLGETKVTNELKQFDLKRQDSAVNYLKIKKSISKLLN</sequence>
<keyword evidence="2" id="KW-1185">Reference proteome</keyword>
<gene>
    <name evidence="1" type="ORF">SAMN05421732_10335</name>
</gene>
<dbReference type="EMBL" id="FMYO01000003">
    <property type="protein sequence ID" value="SDC06097.1"/>
    <property type="molecule type" value="Genomic_DNA"/>
</dbReference>
<dbReference type="Proteomes" id="UP000243468">
    <property type="component" value="Unassembled WGS sequence"/>
</dbReference>
<accession>A0A1G6IHU5</accession>
<organism evidence="1 2">
    <name type="scientific">Acinetobacter kookii</name>
    <dbReference type="NCBI Taxonomy" id="1226327"/>
    <lineage>
        <taxon>Bacteria</taxon>
        <taxon>Pseudomonadati</taxon>
        <taxon>Pseudomonadota</taxon>
        <taxon>Gammaproteobacteria</taxon>
        <taxon>Moraxellales</taxon>
        <taxon>Moraxellaceae</taxon>
        <taxon>Acinetobacter</taxon>
    </lineage>
</organism>
<protein>
    <submittedName>
        <fullName evidence="1">Uncharacterized protein</fullName>
    </submittedName>
</protein>
<evidence type="ECO:0000313" key="2">
    <source>
        <dbReference type="Proteomes" id="UP000243468"/>
    </source>
</evidence>
<proteinExistence type="predicted"/>
<reference evidence="2" key="1">
    <citation type="submission" date="2016-09" db="EMBL/GenBank/DDBJ databases">
        <authorList>
            <person name="Varghese N."/>
            <person name="Submissions S."/>
        </authorList>
    </citation>
    <scope>NUCLEOTIDE SEQUENCE [LARGE SCALE GENOMIC DNA]</scope>
    <source>
        <strain evidence="2">ANC 4667</strain>
    </source>
</reference>
<evidence type="ECO:0000313" key="1">
    <source>
        <dbReference type="EMBL" id="SDC06097.1"/>
    </source>
</evidence>